<dbReference type="Proteomes" id="UP000324748">
    <property type="component" value="Unassembled WGS sequence"/>
</dbReference>
<dbReference type="OrthoDB" id="412814at2759"/>
<keyword evidence="2" id="KW-1185">Reference proteome</keyword>
<sequence length="156" mass="16944">MANASSKYQGILERHWKNAEVKDSGKCLRQTSFLAPRVPGRDCRRTGKIPVKLSKIEKADKPCNIIGSGTRRNTSDEVLVDTVWSSQAAAVGATISTFNYLDAQPQYGCHLKGAAGNWSEPGSSDIDFERTLSQFICSGYPAALQQSKPPIILSPS</sequence>
<comment type="caution">
    <text evidence="1">The sequence shown here is derived from an EMBL/GenBank/DDBJ whole genome shotgun (WGS) entry which is preliminary data.</text>
</comment>
<proteinExistence type="predicted"/>
<organism evidence="1 2">
    <name type="scientific">Puccinia graminis f. sp. tritici</name>
    <dbReference type="NCBI Taxonomy" id="56615"/>
    <lineage>
        <taxon>Eukaryota</taxon>
        <taxon>Fungi</taxon>
        <taxon>Dikarya</taxon>
        <taxon>Basidiomycota</taxon>
        <taxon>Pucciniomycotina</taxon>
        <taxon>Pucciniomycetes</taxon>
        <taxon>Pucciniales</taxon>
        <taxon>Pucciniaceae</taxon>
        <taxon>Puccinia</taxon>
    </lineage>
</organism>
<dbReference type="AlphaFoldDB" id="A0A5B0PP08"/>
<reference evidence="1 2" key="1">
    <citation type="submission" date="2019-05" db="EMBL/GenBank/DDBJ databases">
        <title>Emergence of the Ug99 lineage of the wheat stem rust pathogen through somatic hybridization.</title>
        <authorList>
            <person name="Li F."/>
            <person name="Upadhyaya N.M."/>
            <person name="Sperschneider J."/>
            <person name="Matny O."/>
            <person name="Nguyen-Phuc H."/>
            <person name="Mago R."/>
            <person name="Raley C."/>
            <person name="Miller M.E."/>
            <person name="Silverstein K.A.T."/>
            <person name="Henningsen E."/>
            <person name="Hirsch C.D."/>
            <person name="Visser B."/>
            <person name="Pretorius Z.A."/>
            <person name="Steffenson B.J."/>
            <person name="Schwessinger B."/>
            <person name="Dodds P.N."/>
            <person name="Figueroa M."/>
        </authorList>
    </citation>
    <scope>NUCLEOTIDE SEQUENCE [LARGE SCALE GENOMIC DNA]</scope>
    <source>
        <strain evidence="1">21-0</strain>
    </source>
</reference>
<gene>
    <name evidence="1" type="ORF">PGT21_017044</name>
</gene>
<evidence type="ECO:0000313" key="1">
    <source>
        <dbReference type="EMBL" id="KAA1103407.1"/>
    </source>
</evidence>
<name>A0A5B0PP08_PUCGR</name>
<accession>A0A5B0PP08</accession>
<dbReference type="EMBL" id="VSWC01000042">
    <property type="protein sequence ID" value="KAA1103407.1"/>
    <property type="molecule type" value="Genomic_DNA"/>
</dbReference>
<protein>
    <submittedName>
        <fullName evidence="1">Uncharacterized protein</fullName>
    </submittedName>
</protein>
<evidence type="ECO:0000313" key="2">
    <source>
        <dbReference type="Proteomes" id="UP000324748"/>
    </source>
</evidence>